<dbReference type="GO" id="GO:0000156">
    <property type="term" value="F:phosphorelay response regulator activity"/>
    <property type="evidence" value="ECO:0007669"/>
    <property type="project" value="InterPro"/>
</dbReference>
<dbReference type="EMBL" id="ADMC01000025">
    <property type="protein sequence ID" value="EHP46458.1"/>
    <property type="molecule type" value="Genomic_DNA"/>
</dbReference>
<dbReference type="PANTHER" id="PTHR37299:SF1">
    <property type="entry name" value="STAGE 0 SPORULATION PROTEIN A HOMOLOG"/>
    <property type="match status" value="1"/>
</dbReference>
<proteinExistence type="predicted"/>
<dbReference type="SUPFAM" id="SSF52172">
    <property type="entry name" value="CheY-like"/>
    <property type="match status" value="1"/>
</dbReference>
<keyword evidence="1" id="KW-0597">Phosphoprotein</keyword>
<comment type="caution">
    <text evidence="4">The sequence shown here is derived from an EMBL/GenBank/DDBJ whole genome shotgun (WGS) entry which is preliminary data.</text>
</comment>
<dbReference type="Pfam" id="PF00072">
    <property type="entry name" value="Response_reg"/>
    <property type="match status" value="1"/>
</dbReference>
<dbReference type="HOGENOM" id="CLU_000445_14_1_10"/>
<dbReference type="PATRIC" id="fig|742817.3.peg.2215"/>
<gene>
    <name evidence="4" type="ORF">HMPREF9449_02075</name>
</gene>
<dbReference type="PROSITE" id="PS50930">
    <property type="entry name" value="HTH_LYTTR"/>
    <property type="match status" value="1"/>
</dbReference>
<evidence type="ECO:0000259" key="2">
    <source>
        <dbReference type="PROSITE" id="PS50110"/>
    </source>
</evidence>
<reference evidence="4 5" key="1">
    <citation type="submission" date="2012-01" db="EMBL/GenBank/DDBJ databases">
        <title>The Genome Sequence of Odoribacter laneus YIT 12061.</title>
        <authorList>
            <consortium name="The Broad Institute Genome Sequencing Platform"/>
            <person name="Earl A."/>
            <person name="Ward D."/>
            <person name="Feldgarden M."/>
            <person name="Gevers D."/>
            <person name="Morotomi M."/>
            <person name="Young S.K."/>
            <person name="Zeng Q."/>
            <person name="Gargeya S."/>
            <person name="Fitzgerald M."/>
            <person name="Haas B."/>
            <person name="Abouelleil A."/>
            <person name="Alvarado L."/>
            <person name="Arachchi H.M."/>
            <person name="Berlin A."/>
            <person name="Chapman S.B."/>
            <person name="Gearin G."/>
            <person name="Goldberg J."/>
            <person name="Griggs A."/>
            <person name="Gujja S."/>
            <person name="Hansen M."/>
            <person name="Heiman D."/>
            <person name="Howarth C."/>
            <person name="Larimer J."/>
            <person name="Lui A."/>
            <person name="MacDonald P.J.P."/>
            <person name="McCowen C."/>
            <person name="Montmayeur A."/>
            <person name="Murphy C."/>
            <person name="Neiman D."/>
            <person name="Pearson M."/>
            <person name="Priest M."/>
            <person name="Roberts A."/>
            <person name="Saif S."/>
            <person name="Shea T."/>
            <person name="Sisk P."/>
            <person name="Stolte C."/>
            <person name="Sykes S."/>
            <person name="Wortman J."/>
            <person name="Nusbaum C."/>
            <person name="Birren B."/>
        </authorList>
    </citation>
    <scope>NUCLEOTIDE SEQUENCE [LARGE SCALE GENOMIC DNA]</scope>
    <source>
        <strain evidence="4 5">YIT 12061</strain>
    </source>
</reference>
<evidence type="ECO:0000313" key="4">
    <source>
        <dbReference type="EMBL" id="EHP46458.1"/>
    </source>
</evidence>
<dbReference type="GO" id="GO:0003677">
    <property type="term" value="F:DNA binding"/>
    <property type="evidence" value="ECO:0007669"/>
    <property type="project" value="InterPro"/>
</dbReference>
<feature type="domain" description="Response regulatory" evidence="2">
    <location>
        <begin position="2"/>
        <end position="115"/>
    </location>
</feature>
<dbReference type="PANTHER" id="PTHR37299">
    <property type="entry name" value="TRANSCRIPTIONAL REGULATOR-RELATED"/>
    <property type="match status" value="1"/>
</dbReference>
<feature type="modified residue" description="4-aspartylphosphate" evidence="1">
    <location>
        <position position="55"/>
    </location>
</feature>
<evidence type="ECO:0000259" key="3">
    <source>
        <dbReference type="PROSITE" id="PS50930"/>
    </source>
</evidence>
<name>H1DJK3_9BACT</name>
<dbReference type="InterPro" id="IPR001789">
    <property type="entry name" value="Sig_transdc_resp-reg_receiver"/>
</dbReference>
<sequence>MKVLIVEDERSAAQKLIRLLKEVDPHIQVIAVLASVEETTVWFHRNPNPDLIFMDIQLEDGISFEIFENCEIQIPVIFTTAYDEYTLKAFKVNSVDYLLKPVSGEELRKAMDKFYLFHAQKIDYAGLKTIIRQFQPIVKERFLIKIGEHYKSVATTAICAFYILERNVFIFTDTGKNYPLDYSLDKIEQMIDSHLFFRVNRNFIVYFYAIQDVIAYSSKRLKIILYNWEGREEIVVSRERVTAFKRWMDR</sequence>
<keyword evidence="5" id="KW-1185">Reference proteome</keyword>
<dbReference type="Gene3D" id="2.40.50.1020">
    <property type="entry name" value="LytTr DNA-binding domain"/>
    <property type="match status" value="1"/>
</dbReference>
<dbReference type="InterPro" id="IPR011006">
    <property type="entry name" value="CheY-like_superfamily"/>
</dbReference>
<dbReference type="STRING" id="742817.HMPREF9449_02075"/>
<dbReference type="Gene3D" id="3.40.50.2300">
    <property type="match status" value="1"/>
</dbReference>
<evidence type="ECO:0000256" key="1">
    <source>
        <dbReference type="PROSITE-ProRule" id="PRU00169"/>
    </source>
</evidence>
<dbReference type="FunFam" id="3.40.50.2300:FF:000361">
    <property type="entry name" value="Two-component system response regulator"/>
    <property type="match status" value="1"/>
</dbReference>
<protein>
    <recommendedName>
        <fullName evidence="6">Response regulatory domain-containing protein</fullName>
    </recommendedName>
</protein>
<evidence type="ECO:0008006" key="6">
    <source>
        <dbReference type="Google" id="ProtNLM"/>
    </source>
</evidence>
<organism evidence="4 5">
    <name type="scientific">Odoribacter laneus YIT 12061</name>
    <dbReference type="NCBI Taxonomy" id="742817"/>
    <lineage>
        <taxon>Bacteria</taxon>
        <taxon>Pseudomonadati</taxon>
        <taxon>Bacteroidota</taxon>
        <taxon>Bacteroidia</taxon>
        <taxon>Bacteroidales</taxon>
        <taxon>Odoribacteraceae</taxon>
        <taxon>Odoribacter</taxon>
    </lineage>
</organism>
<dbReference type="GeneID" id="98069634"/>
<dbReference type="SMART" id="SM00850">
    <property type="entry name" value="LytTR"/>
    <property type="match status" value="1"/>
</dbReference>
<feature type="domain" description="HTH LytTR-type" evidence="3">
    <location>
        <begin position="142"/>
        <end position="250"/>
    </location>
</feature>
<dbReference type="InterPro" id="IPR007492">
    <property type="entry name" value="LytTR_DNA-bd_dom"/>
</dbReference>
<dbReference type="Proteomes" id="UP000004892">
    <property type="component" value="Unassembled WGS sequence"/>
</dbReference>
<evidence type="ECO:0000313" key="5">
    <source>
        <dbReference type="Proteomes" id="UP000004892"/>
    </source>
</evidence>
<dbReference type="eggNOG" id="COG3279">
    <property type="taxonomic scope" value="Bacteria"/>
</dbReference>
<dbReference type="Pfam" id="PF04397">
    <property type="entry name" value="LytTR"/>
    <property type="match status" value="1"/>
</dbReference>
<accession>H1DJK3</accession>
<dbReference type="InterPro" id="IPR046947">
    <property type="entry name" value="LytR-like"/>
</dbReference>
<dbReference type="PROSITE" id="PS50110">
    <property type="entry name" value="RESPONSE_REGULATORY"/>
    <property type="match status" value="1"/>
</dbReference>
<dbReference type="SMART" id="SM00448">
    <property type="entry name" value="REC"/>
    <property type="match status" value="1"/>
</dbReference>
<dbReference type="RefSeq" id="WP_009137222.1">
    <property type="nucleotide sequence ID" value="NZ_JH594596.1"/>
</dbReference>
<dbReference type="AlphaFoldDB" id="H1DJK3"/>